<dbReference type="Proteomes" id="UP000294847">
    <property type="component" value="Chromosome 5"/>
</dbReference>
<name>A0A4P7NL89_PYROR</name>
<dbReference type="Pfam" id="PF04930">
    <property type="entry name" value="FUN14"/>
    <property type="match status" value="1"/>
</dbReference>
<keyword evidence="5" id="KW-0472">Membrane</keyword>
<evidence type="ECO:0000256" key="2">
    <source>
        <dbReference type="ARBA" id="ARBA00009160"/>
    </source>
</evidence>
<accession>A0A4P7NL89</accession>
<evidence type="ECO:0000313" key="6">
    <source>
        <dbReference type="EMBL" id="QBZ62830.1"/>
    </source>
</evidence>
<comment type="subcellular location">
    <subcellularLocation>
        <location evidence="1">Membrane</location>
    </subcellularLocation>
</comment>
<proteinExistence type="inferred from homology"/>
<dbReference type="AlphaFoldDB" id="A0A4P7NL89"/>
<evidence type="ECO:0000256" key="1">
    <source>
        <dbReference type="ARBA" id="ARBA00004370"/>
    </source>
</evidence>
<organism evidence="6 7">
    <name type="scientific">Pyricularia oryzae</name>
    <name type="common">Rice blast fungus</name>
    <name type="synonym">Magnaporthe oryzae</name>
    <dbReference type="NCBI Taxonomy" id="318829"/>
    <lineage>
        <taxon>Eukaryota</taxon>
        <taxon>Fungi</taxon>
        <taxon>Dikarya</taxon>
        <taxon>Ascomycota</taxon>
        <taxon>Pezizomycotina</taxon>
        <taxon>Sordariomycetes</taxon>
        <taxon>Sordariomycetidae</taxon>
        <taxon>Magnaporthales</taxon>
        <taxon>Pyriculariaceae</taxon>
        <taxon>Pyricularia</taxon>
    </lineage>
</organism>
<keyword evidence="3" id="KW-0812">Transmembrane</keyword>
<evidence type="ECO:0000256" key="3">
    <source>
        <dbReference type="ARBA" id="ARBA00022692"/>
    </source>
</evidence>
<evidence type="ECO:0000313" key="7">
    <source>
        <dbReference type="Proteomes" id="UP000294847"/>
    </source>
</evidence>
<dbReference type="GO" id="GO:0016020">
    <property type="term" value="C:membrane"/>
    <property type="evidence" value="ECO:0007669"/>
    <property type="project" value="UniProtKB-SubCell"/>
</dbReference>
<evidence type="ECO:0000256" key="5">
    <source>
        <dbReference type="ARBA" id="ARBA00023136"/>
    </source>
</evidence>
<dbReference type="InterPro" id="IPR007014">
    <property type="entry name" value="FUN14"/>
</dbReference>
<reference evidence="6 7" key="1">
    <citation type="journal article" date="2019" name="Mol. Biol. Evol.">
        <title>Blast fungal genomes show frequent chromosomal changes, gene gains and losses, and effector gene turnover.</title>
        <authorList>
            <person name="Gomez Luciano L.B."/>
            <person name="Jason Tsai I."/>
            <person name="Chuma I."/>
            <person name="Tosa Y."/>
            <person name="Chen Y.H."/>
            <person name="Li J.Y."/>
            <person name="Li M.Y."/>
            <person name="Jade Lu M.Y."/>
            <person name="Nakayashiki H."/>
            <person name="Li W.H."/>
        </authorList>
    </citation>
    <scope>NUCLEOTIDE SEQUENCE [LARGE SCALE GENOMIC DNA]</scope>
    <source>
        <strain evidence="6">MZ5-1-6</strain>
    </source>
</reference>
<comment type="similarity">
    <text evidence="2">Belongs to the FUN14 family.</text>
</comment>
<keyword evidence="4" id="KW-1133">Transmembrane helix</keyword>
<gene>
    <name evidence="6" type="ORF">PoMZ_11717</name>
</gene>
<sequence length="159" mass="17058">MATAILGRRALAQRCVPLALGASLGIGHFAYRSKTQPYRLDALSSRSASTWSPTTGGVLEIEEEDGFIDSDVLRQVSGGSVTGFLSGLFVSVFSRTLVLLMGLTIVAFSVAAKYGIDLVHQLRLKERAQSSRVLSALRSNTPFKLSFGVTFALSAFAHF</sequence>
<dbReference type="EMBL" id="CP034208">
    <property type="protein sequence ID" value="QBZ62830.1"/>
    <property type="molecule type" value="Genomic_DNA"/>
</dbReference>
<evidence type="ECO:0000256" key="4">
    <source>
        <dbReference type="ARBA" id="ARBA00022989"/>
    </source>
</evidence>
<protein>
    <submittedName>
        <fullName evidence="6">Uncharacterized protein</fullName>
    </submittedName>
</protein>